<feature type="compositionally biased region" description="Polar residues" evidence="1">
    <location>
        <begin position="605"/>
        <end position="632"/>
    </location>
</feature>
<dbReference type="SUPFAM" id="SSF48350">
    <property type="entry name" value="GTPase activation domain, GAP"/>
    <property type="match status" value="1"/>
</dbReference>
<dbReference type="InterPro" id="IPR008936">
    <property type="entry name" value="Rho_GTPase_activation_prot"/>
</dbReference>
<dbReference type="PANTHER" id="PTHR28093">
    <property type="entry name" value="MORPHOGENESIS-RELATED PROTEIN MSB1"/>
    <property type="match status" value="1"/>
</dbReference>
<feature type="region of interest" description="Disordered" evidence="1">
    <location>
        <begin position="701"/>
        <end position="736"/>
    </location>
</feature>
<feature type="compositionally biased region" description="Polar residues" evidence="1">
    <location>
        <begin position="115"/>
        <end position="128"/>
    </location>
</feature>
<feature type="compositionally biased region" description="Low complexity" evidence="1">
    <location>
        <begin position="701"/>
        <end position="723"/>
    </location>
</feature>
<accession>A0A316ZB72</accession>
<dbReference type="InterPro" id="IPR037508">
    <property type="entry name" value="Msb1/Mug8"/>
</dbReference>
<feature type="compositionally biased region" description="Low complexity" evidence="1">
    <location>
        <begin position="1"/>
        <end position="14"/>
    </location>
</feature>
<dbReference type="EMBL" id="KZ819292">
    <property type="protein sequence ID" value="PWN98172.1"/>
    <property type="molecule type" value="Genomic_DNA"/>
</dbReference>
<feature type="compositionally biased region" description="Polar residues" evidence="1">
    <location>
        <begin position="960"/>
        <end position="970"/>
    </location>
</feature>
<feature type="region of interest" description="Disordered" evidence="1">
    <location>
        <begin position="1"/>
        <end position="156"/>
    </location>
</feature>
<dbReference type="GeneID" id="37266984"/>
<feature type="compositionally biased region" description="Basic and acidic residues" evidence="1">
    <location>
        <begin position="828"/>
        <end position="840"/>
    </location>
</feature>
<organism evidence="3 4">
    <name type="scientific">Tilletiopsis washingtonensis</name>
    <dbReference type="NCBI Taxonomy" id="58919"/>
    <lineage>
        <taxon>Eukaryota</taxon>
        <taxon>Fungi</taxon>
        <taxon>Dikarya</taxon>
        <taxon>Basidiomycota</taxon>
        <taxon>Ustilaginomycotina</taxon>
        <taxon>Exobasidiomycetes</taxon>
        <taxon>Entylomatales</taxon>
        <taxon>Entylomatales incertae sedis</taxon>
        <taxon>Tilletiopsis</taxon>
    </lineage>
</organism>
<evidence type="ECO:0000256" key="1">
    <source>
        <dbReference type="SAM" id="MobiDB-lite"/>
    </source>
</evidence>
<dbReference type="Pfam" id="PF08101">
    <property type="entry name" value="Msb1-Mug8_dom"/>
    <property type="match status" value="1"/>
</dbReference>
<feature type="compositionally biased region" description="Pro residues" evidence="1">
    <location>
        <begin position="592"/>
        <end position="602"/>
    </location>
</feature>
<protein>
    <recommendedName>
        <fullName evidence="2">Meiotically up-regulated protein Msb1/Mug8 domain-containing protein</fullName>
    </recommendedName>
</protein>
<dbReference type="STRING" id="58919.A0A316ZB72"/>
<dbReference type="PANTHER" id="PTHR28093:SF1">
    <property type="entry name" value="MORPHOGENESIS-RELATED PROTEIN MSB1"/>
    <property type="match status" value="1"/>
</dbReference>
<dbReference type="OrthoDB" id="3362494at2759"/>
<name>A0A316ZB72_9BASI</name>
<feature type="region of interest" description="Disordered" evidence="1">
    <location>
        <begin position="894"/>
        <end position="970"/>
    </location>
</feature>
<feature type="region of interest" description="Disordered" evidence="1">
    <location>
        <begin position="586"/>
        <end position="632"/>
    </location>
</feature>
<feature type="compositionally biased region" description="Basic and acidic residues" evidence="1">
    <location>
        <begin position="15"/>
        <end position="32"/>
    </location>
</feature>
<dbReference type="RefSeq" id="XP_025598451.1">
    <property type="nucleotide sequence ID" value="XM_025739438.1"/>
</dbReference>
<feature type="compositionally biased region" description="Low complexity" evidence="1">
    <location>
        <begin position="902"/>
        <end position="914"/>
    </location>
</feature>
<evidence type="ECO:0000259" key="2">
    <source>
        <dbReference type="Pfam" id="PF08101"/>
    </source>
</evidence>
<dbReference type="Gene3D" id="1.10.555.10">
    <property type="entry name" value="Rho GTPase activation protein"/>
    <property type="match status" value="1"/>
</dbReference>
<reference evidence="3 4" key="1">
    <citation type="journal article" date="2018" name="Mol. Biol. Evol.">
        <title>Broad Genomic Sampling Reveals a Smut Pathogenic Ancestry of the Fungal Clade Ustilaginomycotina.</title>
        <authorList>
            <person name="Kijpornyongpan T."/>
            <person name="Mondo S.J."/>
            <person name="Barry K."/>
            <person name="Sandor L."/>
            <person name="Lee J."/>
            <person name="Lipzen A."/>
            <person name="Pangilinan J."/>
            <person name="LaButti K."/>
            <person name="Hainaut M."/>
            <person name="Henrissat B."/>
            <person name="Grigoriev I.V."/>
            <person name="Spatafora J.W."/>
            <person name="Aime M.C."/>
        </authorList>
    </citation>
    <scope>NUCLEOTIDE SEQUENCE [LARGE SCALE GENOMIC DNA]</scope>
    <source>
        <strain evidence="3 4">MCA 4186</strain>
    </source>
</reference>
<evidence type="ECO:0000313" key="4">
    <source>
        <dbReference type="Proteomes" id="UP000245946"/>
    </source>
</evidence>
<proteinExistence type="predicted"/>
<evidence type="ECO:0000313" key="3">
    <source>
        <dbReference type="EMBL" id="PWN98172.1"/>
    </source>
</evidence>
<feature type="compositionally biased region" description="Low complexity" evidence="1">
    <location>
        <begin position="94"/>
        <end position="114"/>
    </location>
</feature>
<sequence>MGTLAPRAAPPAARSDFDKRRSLLTRMRDGLRPEPPSLDSSLGRSAHAHAAHHPGGSTPELGDGGAHKGGPRRRFWGGKRPTAEAAPPLPQAPPVLSLAFDDEPAAAQVQPAPALSSTAQTAPQSNKAQRPASADVKRTASTGKRRAGRHSVDAQPTPAAAVALAVKAKPATPAQRLEAHKSARLSVPQAQELFALCAQEIRMRGLATVGIFRPFRLAESPERVERFVELFLLHSEPETYARMFSVFEANAAPGSSALYFDTLGRPDAYQELLRSLSYANIHDVVGLFKWGLRRLRLRASDLNSSDQYGWYSTFAEAEKSAGYPARAFSELLLPALPKPTAQLLADLFDLLGTLAAHHIANAMPAHRICRSVSFWLWGRGGGLVDHPPSTLEELLAACERASLVTEHLLLAHIRDQGASVHSMPTRLLELVHSYPYLAGGADAPSLPPAFRGREQRALRIKLRTENVALSAKRPRTPSDTLRAACGATVTDTESSAEMDDWAAIVAYAALAPDVDAVTELRAGPLAGGLSPMSPSFSVANTVNSRGTTAVEDEQTTDMRRELALGTEEDARILRITADVLAARRAVLDPSDKPTPMPEPAKPQPWSDSMMQMPKSDSSQSLAGRTSLQSSGSVSEFGAIGTARTSLEPAMTTSGSLRGRTNLGTLEEDDANWKDFSASGFATNGAASTDLQLTEVVKEEPAAAAAEAPRPVARRQSSFSSVSRRGNRKSKAVEPFDGPIVPPPAPVYTVTRVATMGFDEALVALWQDQLLDPAVCASFPPLLFMQLNAKTASRILTAGMGMQASSWLCIEEHITPPRPALPPSHAGGHGRDRSDATSERRSLFAPSFRSITNSLFKASGLRRVASYLPSKSSRSEGKQPPTSADAVQASISARTLEAESDAESAAPRSSAPVSPTRTAERTVKRKPVAAANGASNGHSDTPRFATPTTTFDAEPERQSERASSQYVDAPN</sequence>
<keyword evidence="4" id="KW-1185">Reference proteome</keyword>
<dbReference type="InterPro" id="IPR012965">
    <property type="entry name" value="Msb1/Mug8_dom"/>
</dbReference>
<feature type="domain" description="Meiotically up-regulated protein Msb1/Mug8" evidence="2">
    <location>
        <begin position="308"/>
        <end position="436"/>
    </location>
</feature>
<dbReference type="Proteomes" id="UP000245946">
    <property type="component" value="Unassembled WGS sequence"/>
</dbReference>
<dbReference type="AlphaFoldDB" id="A0A316ZB72"/>
<gene>
    <name evidence="3" type="ORF">FA09DRAFT_20086</name>
</gene>
<feature type="region of interest" description="Disordered" evidence="1">
    <location>
        <begin position="817"/>
        <end position="840"/>
    </location>
</feature>